<sequence length="399" mass="42310">MSDIREAILSEGVVFINDQCKGCDDCVKVCPSGAITVAGLGTKHIIDSSKCLSCGQCLITCPFGRIEEKSMLDDVRAAIAGDKVVMVQVAPAVRATLGEEFGLAEGTDAEGKMFSALRELGFDKVYDTVFGADLTIMEEGYELVGRILKSLGVKGYEDAESELPQFTSCCPGWVRYAELNHEDLLGHLSTAKSPMMMHGAIMKTYGAEQLDIDPADIYSVAVMPCTGKKLECARPEFVSSGYPDVDAVITTRELAQMIREAGLDFDILPDDGAPDSVMGEGTGAGVIFGNTGGVMEAALRTAYKVLSGHELDQLEVHAVRGEDGLREASVSIPLKSDLAEAAGTDALDLNVAIVNGTKNVETVIDRIEAGACPYHFVEVMNCPGGCVNGGGQPINHTIL</sequence>
<accession>A0A943V0S7</accession>
<dbReference type="InterPro" id="IPR009016">
    <property type="entry name" value="Fe_hydrogenase"/>
</dbReference>
<dbReference type="Pfam" id="PF02906">
    <property type="entry name" value="Fe_hyd_lg_C"/>
    <property type="match status" value="1"/>
</dbReference>
<dbReference type="InterPro" id="IPR017896">
    <property type="entry name" value="4Fe4S_Fe-S-bd"/>
</dbReference>
<keyword evidence="3" id="KW-0411">Iron-sulfur</keyword>
<name>A0A943V0S7_9ACTN</name>
<dbReference type="SUPFAM" id="SSF54862">
    <property type="entry name" value="4Fe-4S ferredoxins"/>
    <property type="match status" value="1"/>
</dbReference>
<evidence type="ECO:0000313" key="5">
    <source>
        <dbReference type="EMBL" id="MBS6941091.1"/>
    </source>
</evidence>
<dbReference type="NCBIfam" id="TIGR02512">
    <property type="entry name" value="FeFe_hydrog_A"/>
    <property type="match status" value="1"/>
</dbReference>
<feature type="domain" description="4Fe-4S ferredoxin-type" evidence="4">
    <location>
        <begin position="11"/>
        <end position="40"/>
    </location>
</feature>
<dbReference type="Gene3D" id="3.30.70.20">
    <property type="match status" value="1"/>
</dbReference>
<dbReference type="GO" id="GO:0008901">
    <property type="term" value="F:ferredoxin hydrogenase activity"/>
    <property type="evidence" value="ECO:0007669"/>
    <property type="project" value="InterPro"/>
</dbReference>
<proteinExistence type="predicted"/>
<evidence type="ECO:0000313" key="6">
    <source>
        <dbReference type="Proteomes" id="UP000727506"/>
    </source>
</evidence>
<evidence type="ECO:0000256" key="3">
    <source>
        <dbReference type="ARBA" id="ARBA00023014"/>
    </source>
</evidence>
<comment type="caution">
    <text evidence="5">The sequence shown here is derived from an EMBL/GenBank/DDBJ whole genome shotgun (WGS) entry which is preliminary data.</text>
</comment>
<evidence type="ECO:0000256" key="1">
    <source>
        <dbReference type="ARBA" id="ARBA00022723"/>
    </source>
</evidence>
<dbReference type="InterPro" id="IPR004108">
    <property type="entry name" value="Fe_hydrogenase_lsu_C"/>
</dbReference>
<dbReference type="PROSITE" id="PS51379">
    <property type="entry name" value="4FE4S_FER_2"/>
    <property type="match status" value="2"/>
</dbReference>
<keyword evidence="2" id="KW-0408">Iron</keyword>
<evidence type="ECO:0000259" key="4">
    <source>
        <dbReference type="PROSITE" id="PS51379"/>
    </source>
</evidence>
<feature type="domain" description="4Fe-4S ferredoxin-type" evidence="4">
    <location>
        <begin position="42"/>
        <end position="71"/>
    </location>
</feature>
<keyword evidence="1" id="KW-0479">Metal-binding</keyword>
<gene>
    <name evidence="5" type="ORF">KH142_06390</name>
</gene>
<dbReference type="SUPFAM" id="SSF53920">
    <property type="entry name" value="Fe-only hydrogenase"/>
    <property type="match status" value="1"/>
</dbReference>
<organism evidence="5 6">
    <name type="scientific">Slackia piriformis</name>
    <dbReference type="NCBI Taxonomy" id="626934"/>
    <lineage>
        <taxon>Bacteria</taxon>
        <taxon>Bacillati</taxon>
        <taxon>Actinomycetota</taxon>
        <taxon>Coriobacteriia</taxon>
        <taxon>Eggerthellales</taxon>
        <taxon>Eggerthellaceae</taxon>
        <taxon>Slackia</taxon>
    </lineage>
</organism>
<dbReference type="PROSITE" id="PS00198">
    <property type="entry name" value="4FE4S_FER_1"/>
    <property type="match status" value="2"/>
</dbReference>
<dbReference type="Proteomes" id="UP000727506">
    <property type="component" value="Unassembled WGS sequence"/>
</dbReference>
<dbReference type="GO" id="GO:0005506">
    <property type="term" value="F:iron ion binding"/>
    <property type="evidence" value="ECO:0007669"/>
    <property type="project" value="InterPro"/>
</dbReference>
<evidence type="ECO:0000256" key="2">
    <source>
        <dbReference type="ARBA" id="ARBA00023004"/>
    </source>
</evidence>
<dbReference type="InterPro" id="IPR050340">
    <property type="entry name" value="Cytosolic_Fe-S_CAF"/>
</dbReference>
<dbReference type="InterPro" id="IPR017900">
    <property type="entry name" value="4Fe4S_Fe_S_CS"/>
</dbReference>
<dbReference type="EMBL" id="JAGZSV010000113">
    <property type="protein sequence ID" value="MBS6941091.1"/>
    <property type="molecule type" value="Genomic_DNA"/>
</dbReference>
<dbReference type="GO" id="GO:0051536">
    <property type="term" value="F:iron-sulfur cluster binding"/>
    <property type="evidence" value="ECO:0007669"/>
    <property type="project" value="UniProtKB-KW"/>
</dbReference>
<dbReference type="AlphaFoldDB" id="A0A943V0S7"/>
<protein>
    <submittedName>
        <fullName evidence="5">[FeFe] hydrogenase, group A</fullName>
    </submittedName>
</protein>
<dbReference type="PANTHER" id="PTHR11615">
    <property type="entry name" value="NITRATE, FORMATE, IRON DEHYDROGENASE"/>
    <property type="match status" value="1"/>
</dbReference>
<dbReference type="InterPro" id="IPR013352">
    <property type="entry name" value="Fe_hydrogenase_subset"/>
</dbReference>
<dbReference type="Gene3D" id="3.40.950.10">
    <property type="entry name" value="Fe-only Hydrogenase (Larger Subunit), Chain L, domain 3"/>
    <property type="match status" value="1"/>
</dbReference>
<reference evidence="5" key="1">
    <citation type="submission" date="2021-02" db="EMBL/GenBank/DDBJ databases">
        <title>Infant gut strain persistence is associated with maternal origin, phylogeny, and functional potential including surface adhesion and iron acquisition.</title>
        <authorList>
            <person name="Lou Y.C."/>
        </authorList>
    </citation>
    <scope>NUCLEOTIDE SEQUENCE</scope>
    <source>
        <strain evidence="5">L2_039_000G1_dasL2_039_000G1_concoct_11</strain>
    </source>
</reference>
<dbReference type="Pfam" id="PF12838">
    <property type="entry name" value="Fer4_7"/>
    <property type="match status" value="1"/>
</dbReference>
<dbReference type="Gene3D" id="3.40.50.1780">
    <property type="match status" value="1"/>
</dbReference>